<proteinExistence type="predicted"/>
<organism evidence="1 2">
    <name type="scientific">Providencia rettgeri</name>
    <dbReference type="NCBI Taxonomy" id="587"/>
    <lineage>
        <taxon>Bacteria</taxon>
        <taxon>Pseudomonadati</taxon>
        <taxon>Pseudomonadota</taxon>
        <taxon>Gammaproteobacteria</taxon>
        <taxon>Enterobacterales</taxon>
        <taxon>Morganellaceae</taxon>
        <taxon>Providencia</taxon>
    </lineage>
</organism>
<reference evidence="1 2" key="1">
    <citation type="submission" date="2017-07" db="EMBL/GenBank/DDBJ databases">
        <title>blaIMP-27 on transferable plasmids in Proteus mirabilis and Providencia rettgeri.</title>
        <authorList>
            <person name="Potter R."/>
        </authorList>
    </citation>
    <scope>NUCLEOTIDE SEQUENCE [LARGE SCALE GENOMIC DNA]</scope>
    <source>
        <strain evidence="1 2">PR1</strain>
    </source>
</reference>
<evidence type="ECO:0000313" key="2">
    <source>
        <dbReference type="Proteomes" id="UP000216001"/>
    </source>
</evidence>
<protein>
    <submittedName>
        <fullName evidence="1">Uncharacterized protein</fullName>
    </submittedName>
</protein>
<dbReference type="Proteomes" id="UP000216001">
    <property type="component" value="Unassembled WGS sequence"/>
</dbReference>
<comment type="caution">
    <text evidence="1">The sequence shown here is derived from an EMBL/GenBank/DDBJ whole genome shotgun (WGS) entry which is preliminary data.</text>
</comment>
<sequence length="64" mass="6961">MLKGINPSGLAIPSHSRHQRNLKLIRLINFTHNSKGTPEGAPLPRGGMRAENGSFSIFHAVSSR</sequence>
<name>A0A264VLH7_PRORE</name>
<dbReference type="AlphaFoldDB" id="A0A264VLH7"/>
<accession>A0A264VLH7</accession>
<evidence type="ECO:0000313" key="1">
    <source>
        <dbReference type="EMBL" id="OZS72161.1"/>
    </source>
</evidence>
<dbReference type="EMBL" id="NOWC01000044">
    <property type="protein sequence ID" value="OZS72161.1"/>
    <property type="molecule type" value="Genomic_DNA"/>
</dbReference>
<gene>
    <name evidence="1" type="ORF">CHI95_23285</name>
</gene>